<sequence>MSQPFQMFPSAHKGFSLKGLFIASALSFAVVPMAAPVLMAHEYKAGSLEIDHPWARATPDGAAVGAGYVVLKNTGTTPDRLVSATAPFAGHVEIHEMAMANGVMTMRPLPDGLAIPAGGTVTLKPGSYHIMFMELKQPLKAGELLDGTLTFEKAGTVPVKFKVEPVGAASSGHDHSGH</sequence>
<name>A0ABU0L921_XANAG</name>
<dbReference type="Proteomes" id="UP001241747">
    <property type="component" value="Unassembled WGS sequence"/>
</dbReference>
<dbReference type="Gene3D" id="2.60.40.1890">
    <property type="entry name" value="PCu(A)C copper chaperone"/>
    <property type="match status" value="1"/>
</dbReference>
<dbReference type="PANTHER" id="PTHR36302:SF1">
    <property type="entry name" value="COPPER CHAPERONE PCU(A)C"/>
    <property type="match status" value="1"/>
</dbReference>
<organism evidence="1 2">
    <name type="scientific">Xanthobacter agilis</name>
    <dbReference type="NCBI Taxonomy" id="47492"/>
    <lineage>
        <taxon>Bacteria</taxon>
        <taxon>Pseudomonadati</taxon>
        <taxon>Pseudomonadota</taxon>
        <taxon>Alphaproteobacteria</taxon>
        <taxon>Hyphomicrobiales</taxon>
        <taxon>Xanthobacteraceae</taxon>
        <taxon>Xanthobacter</taxon>
    </lineage>
</organism>
<dbReference type="InterPro" id="IPR058248">
    <property type="entry name" value="Lxx211020-like"/>
</dbReference>
<dbReference type="InterPro" id="IPR007410">
    <property type="entry name" value="LpqE-like"/>
</dbReference>
<evidence type="ECO:0000313" key="1">
    <source>
        <dbReference type="EMBL" id="MDQ0503630.1"/>
    </source>
</evidence>
<dbReference type="PANTHER" id="PTHR36302">
    <property type="entry name" value="BLR7088 PROTEIN"/>
    <property type="match status" value="1"/>
</dbReference>
<dbReference type="SUPFAM" id="SSF110087">
    <property type="entry name" value="DR1885-like metal-binding protein"/>
    <property type="match status" value="1"/>
</dbReference>
<gene>
    <name evidence="1" type="ORF">QOZ94_000400</name>
</gene>
<dbReference type="RefSeq" id="WP_237346156.1">
    <property type="nucleotide sequence ID" value="NZ_JABWGX010000016.1"/>
</dbReference>
<dbReference type="InterPro" id="IPR036182">
    <property type="entry name" value="PCuAC_sf"/>
</dbReference>
<protein>
    <submittedName>
        <fullName evidence="1">Copper(I)-binding protein</fullName>
    </submittedName>
</protein>
<dbReference type="Pfam" id="PF04314">
    <property type="entry name" value="PCuAC"/>
    <property type="match status" value="1"/>
</dbReference>
<dbReference type="EMBL" id="JAUSVY010000001">
    <property type="protein sequence ID" value="MDQ0503630.1"/>
    <property type="molecule type" value="Genomic_DNA"/>
</dbReference>
<reference evidence="1 2" key="1">
    <citation type="submission" date="2023-07" db="EMBL/GenBank/DDBJ databases">
        <title>Genomic Encyclopedia of Type Strains, Phase IV (KMG-IV): sequencing the most valuable type-strain genomes for metagenomic binning, comparative biology and taxonomic classification.</title>
        <authorList>
            <person name="Goeker M."/>
        </authorList>
    </citation>
    <scope>NUCLEOTIDE SEQUENCE [LARGE SCALE GENOMIC DNA]</scope>
    <source>
        <strain evidence="1 2">DSM 3770</strain>
    </source>
</reference>
<evidence type="ECO:0000313" key="2">
    <source>
        <dbReference type="Proteomes" id="UP001241747"/>
    </source>
</evidence>
<accession>A0ABU0L921</accession>
<comment type="caution">
    <text evidence="1">The sequence shown here is derived from an EMBL/GenBank/DDBJ whole genome shotgun (WGS) entry which is preliminary data.</text>
</comment>
<proteinExistence type="predicted"/>
<keyword evidence="2" id="KW-1185">Reference proteome</keyword>